<dbReference type="EMBL" id="JBBPEH010000004">
    <property type="protein sequence ID" value="KAK7539854.1"/>
    <property type="molecule type" value="Genomic_DNA"/>
</dbReference>
<comment type="caution">
    <text evidence="1">The sequence shown here is derived from an EMBL/GenBank/DDBJ whole genome shotgun (WGS) entry which is preliminary data.</text>
</comment>
<dbReference type="GeneID" id="92032725"/>
<evidence type="ECO:0000313" key="2">
    <source>
        <dbReference type="Proteomes" id="UP001360953"/>
    </source>
</evidence>
<sequence length="93" mass="10442">MMAPLSAHWVSWPCMLATLTRSTKNKRREREERPKGRTVILIIRLRRSNAGNVVVAAATVLCCTVLCRRHAGCSTVYIRYGTFARATVSYSLS</sequence>
<evidence type="ECO:0008006" key="3">
    <source>
        <dbReference type="Google" id="ProtNLM"/>
    </source>
</evidence>
<gene>
    <name evidence="1" type="ORF">J3D65DRAFT_620050</name>
</gene>
<evidence type="ECO:0000313" key="1">
    <source>
        <dbReference type="EMBL" id="KAK7539854.1"/>
    </source>
</evidence>
<proteinExistence type="predicted"/>
<keyword evidence="2" id="KW-1185">Reference proteome</keyword>
<dbReference type="RefSeq" id="XP_066657125.1">
    <property type="nucleotide sequence ID" value="XM_066799819.1"/>
</dbReference>
<accession>A0ABR1LYZ5</accession>
<name>A0ABR1LYZ5_9PEZI</name>
<organism evidence="1 2">
    <name type="scientific">Phyllosticta citribraziliensis</name>
    <dbReference type="NCBI Taxonomy" id="989973"/>
    <lineage>
        <taxon>Eukaryota</taxon>
        <taxon>Fungi</taxon>
        <taxon>Dikarya</taxon>
        <taxon>Ascomycota</taxon>
        <taxon>Pezizomycotina</taxon>
        <taxon>Dothideomycetes</taxon>
        <taxon>Dothideomycetes incertae sedis</taxon>
        <taxon>Botryosphaeriales</taxon>
        <taxon>Phyllostictaceae</taxon>
        <taxon>Phyllosticta</taxon>
    </lineage>
</organism>
<protein>
    <recommendedName>
        <fullName evidence="3">Secreted protein</fullName>
    </recommendedName>
</protein>
<reference evidence="1 2" key="1">
    <citation type="submission" date="2024-04" db="EMBL/GenBank/DDBJ databases">
        <title>Phyllosticta paracitricarpa is synonymous to the EU quarantine fungus P. citricarpa based on phylogenomic analyses.</title>
        <authorList>
            <consortium name="Lawrence Berkeley National Laboratory"/>
            <person name="Van ingen-buijs V.A."/>
            <person name="Van westerhoven A.C."/>
            <person name="Haridas S."/>
            <person name="Skiadas P."/>
            <person name="Martin F."/>
            <person name="Groenewald J.Z."/>
            <person name="Crous P.W."/>
            <person name="Seidl M.F."/>
        </authorList>
    </citation>
    <scope>NUCLEOTIDE SEQUENCE [LARGE SCALE GENOMIC DNA]</scope>
    <source>
        <strain evidence="1 2">CPC 17464</strain>
    </source>
</reference>
<dbReference type="Proteomes" id="UP001360953">
    <property type="component" value="Unassembled WGS sequence"/>
</dbReference>